<reference evidence="1" key="1">
    <citation type="submission" date="2024-01" db="EMBL/GenBank/DDBJ databases">
        <title>The diversity of rhizobia nodulating Mimosa spp. in eleven states of Brazil covering several biomes is determined by host plant, location, and edaphic factors.</title>
        <authorList>
            <person name="Rouws L."/>
            <person name="Barauna A."/>
            <person name="Beukes C."/>
            <person name="De Faria S.M."/>
            <person name="Gross E."/>
            <person name="Dos Reis Junior F.B."/>
            <person name="Simon M."/>
            <person name="Maluk M."/>
            <person name="Odee D.W."/>
            <person name="Kenicer G."/>
            <person name="Young J.P.W."/>
            <person name="Reis V.M."/>
            <person name="Zilli J."/>
            <person name="James E.K."/>
        </authorList>
    </citation>
    <scope>NUCLEOTIDE SEQUENCE</scope>
    <source>
        <strain evidence="1">JPY452</strain>
    </source>
</reference>
<accession>A0ACC6RXQ3</accession>
<keyword evidence="2" id="KW-1185">Reference proteome</keyword>
<evidence type="ECO:0000313" key="1">
    <source>
        <dbReference type="EMBL" id="MEM5406199.1"/>
    </source>
</evidence>
<evidence type="ECO:0000313" key="2">
    <source>
        <dbReference type="Proteomes" id="UP001392318"/>
    </source>
</evidence>
<gene>
    <name evidence="1" type="ORF">VSR83_40525</name>
</gene>
<name>A0ACC6RXQ3_9BURK</name>
<sequence>MTDERFRYDVFVGFADGDEAVIEDVSQSLRSAGLSVWSSQPISARVAESGATPDDAHEALRAMTQSRVLVLFITSFATDLHVRRFEEISLRFRDPANPRRRFVPVRVDAIPWPDALRNIEHIEWVQEDRFAVIERIVALCRAPAEKPTARGLSVPRLSARERHKLHDGQRVRAMAIDIDLKTVALGTGDGRIDLVNLDESGKIAKTLNGHRGPISSLAIVGTKGQLLSSSVDRTIRLWDLSTCECLETISHNVNMRTTVVYAGGSIVCFAEDGIITIWDSPRHVPRELRHPGGVCCVRYEAEMFLSAGADGTVRVWNIHTGHCQRVLEGHTGSVTGLALNSDGSLLLSGSKDKTVRLWDLRTGLCLNEFAAHTAAVRELAWHPQGGAFVSAGEDRNLRLWSIHSGKLLRILDGNEHDALALAVDENGVVAGDGDALYRWTVRGAIPAAGAAFDSAAAQAGRQVQYTNAKVLLVGDSGAGKTGLSKRLVHGTWDASASTVGAWATQWSLPADSGNEVEREIWLWDFGGQADQRLIHQLYMDETALAILVFDAQKPNVFDSLSQWDRDLIRSKDKSLAKLLVAGRIDASPVPLRQHDIRSYVEEHGFLGYIETSARTGKGCEDLHRFIVDSIDWSNIPWRSSPVLFKRLKEEIIRVKDSGRVLMRFNELRDALKIRLPSGEVNFSDDELRAVLRLLSGPGVIIELEFGALILLQPELINAYSQAVIATMRNEPNELGCISEQRVLSGDLEYGAFERIDPVDERFVLLEMHRKLLQRGLCAKELTEKDVLLVFPTYYKRERPPLSGHPAVLVSYTFDGVVDEIYSTLVVRLDHTNHFKRKELWQDAAEFQTKGEHRIGIKLARRSGGSAAVVEVYCDPEALLAEQIIFVKYVHDHLLQRASQVVRRRHYVCPSCEHPVADLDAAEKRRNLGRDDMLCLICEERIRLFDELEKLYGSDEFQRKVRRLEGVVSEGLDNESKERLLVGEVIANVALAKQLSREKPVSDHGIDMEIEFRWDDQTASGQLLFLQLKSGDSYLRTNKDGKDIFTIKNPRHAEYWANQIAPVMLVVRESNGEIRWMEIRDFLKKKRAKGKTVKQFEFRGERFDTASLLKWRQSLLKSVRF</sequence>
<organism evidence="1 2">
    <name type="scientific">Paraburkholderia unamae</name>
    <dbReference type="NCBI Taxonomy" id="219649"/>
    <lineage>
        <taxon>Bacteria</taxon>
        <taxon>Pseudomonadati</taxon>
        <taxon>Pseudomonadota</taxon>
        <taxon>Betaproteobacteria</taxon>
        <taxon>Burkholderiales</taxon>
        <taxon>Burkholderiaceae</taxon>
        <taxon>Paraburkholderia</taxon>
    </lineage>
</organism>
<dbReference type="Proteomes" id="UP001392318">
    <property type="component" value="Unassembled WGS sequence"/>
</dbReference>
<protein>
    <submittedName>
        <fullName evidence="1">DUF4365 domain-containing protein</fullName>
    </submittedName>
</protein>
<proteinExistence type="predicted"/>
<comment type="caution">
    <text evidence="1">The sequence shown here is derived from an EMBL/GenBank/DDBJ whole genome shotgun (WGS) entry which is preliminary data.</text>
</comment>
<dbReference type="EMBL" id="JAYMRU010000064">
    <property type="protein sequence ID" value="MEM5406199.1"/>
    <property type="molecule type" value="Genomic_DNA"/>
</dbReference>